<organism evidence="4 5">
    <name type="scientific">Croceibacterium xixiisoli</name>
    <dbReference type="NCBI Taxonomy" id="1476466"/>
    <lineage>
        <taxon>Bacteria</taxon>
        <taxon>Pseudomonadati</taxon>
        <taxon>Pseudomonadota</taxon>
        <taxon>Alphaproteobacteria</taxon>
        <taxon>Sphingomonadales</taxon>
        <taxon>Erythrobacteraceae</taxon>
        <taxon>Croceibacterium</taxon>
    </lineage>
</organism>
<dbReference type="PANTHER" id="PTHR48106">
    <property type="entry name" value="QUINONE OXIDOREDUCTASE PIG3-RELATED"/>
    <property type="match status" value="1"/>
</dbReference>
<dbReference type="InterPro" id="IPR036291">
    <property type="entry name" value="NAD(P)-bd_dom_sf"/>
</dbReference>
<accession>A0A6I4TV33</accession>
<dbReference type="Proteomes" id="UP000469430">
    <property type="component" value="Unassembled WGS sequence"/>
</dbReference>
<evidence type="ECO:0000256" key="1">
    <source>
        <dbReference type="ARBA" id="ARBA00022857"/>
    </source>
</evidence>
<name>A0A6I4TV33_9SPHN</name>
<dbReference type="EMBL" id="WTYJ01000002">
    <property type="protein sequence ID" value="MXO99946.1"/>
    <property type="molecule type" value="Genomic_DNA"/>
</dbReference>
<dbReference type="Pfam" id="PF08240">
    <property type="entry name" value="ADH_N"/>
    <property type="match status" value="1"/>
</dbReference>
<protein>
    <submittedName>
        <fullName evidence="4">Zinc-binding dehydrogenase</fullName>
    </submittedName>
</protein>
<dbReference type="SMART" id="SM00829">
    <property type="entry name" value="PKS_ER"/>
    <property type="match status" value="1"/>
</dbReference>
<dbReference type="InterPro" id="IPR013149">
    <property type="entry name" value="ADH-like_C"/>
</dbReference>
<keyword evidence="5" id="KW-1185">Reference proteome</keyword>
<dbReference type="InterPro" id="IPR011032">
    <property type="entry name" value="GroES-like_sf"/>
</dbReference>
<dbReference type="SUPFAM" id="SSF51735">
    <property type="entry name" value="NAD(P)-binding Rossmann-fold domains"/>
    <property type="match status" value="1"/>
</dbReference>
<dbReference type="GO" id="GO:0016651">
    <property type="term" value="F:oxidoreductase activity, acting on NAD(P)H"/>
    <property type="evidence" value="ECO:0007669"/>
    <property type="project" value="TreeGrafter"/>
</dbReference>
<dbReference type="OrthoDB" id="9805883at2"/>
<keyword evidence="1" id="KW-0521">NADP</keyword>
<comment type="caution">
    <text evidence="4">The sequence shown here is derived from an EMBL/GenBank/DDBJ whole genome shotgun (WGS) entry which is preliminary data.</text>
</comment>
<dbReference type="InterPro" id="IPR013154">
    <property type="entry name" value="ADH-like_N"/>
</dbReference>
<evidence type="ECO:0000259" key="3">
    <source>
        <dbReference type="SMART" id="SM00829"/>
    </source>
</evidence>
<reference evidence="4 5" key="1">
    <citation type="submission" date="2019-12" db="EMBL/GenBank/DDBJ databases">
        <title>Genomic-based taxomic classification of the family Erythrobacteraceae.</title>
        <authorList>
            <person name="Xu L."/>
        </authorList>
    </citation>
    <scope>NUCLEOTIDE SEQUENCE [LARGE SCALE GENOMIC DNA]</scope>
    <source>
        <strain evidence="4 5">S36</strain>
    </source>
</reference>
<dbReference type="Gene3D" id="3.90.180.10">
    <property type="entry name" value="Medium-chain alcohol dehydrogenases, catalytic domain"/>
    <property type="match status" value="1"/>
</dbReference>
<gene>
    <name evidence="4" type="ORF">GRI97_13210</name>
</gene>
<sequence>MVKAIRMHELGGPEVLQIDDIDIGKPGVGEVRIRVEAVGLNRAEAMYRAGRYPVAPQLPSLIGYEGVGIIESLGDGVTDFAVGDRVCVLPMIRQGEYGIWAEQAIVPTRILLPCPPGLSAIEAASIWMQYMTAYAIIEVANIGLNDAVLIRAASSSVGIAAIQLANWAGAVSIACTRTSAKRDALLAQGAAHVVATDEEDLVARVMDITAGKGARAAFDPVGGPYVETLATALAPRGILFIYGGLSEQPTPYPHWQCAYKGLSMRGWIASEIWNHPHRYQAAQEKILAGLASGHLKPVIARSFHGLESLRDANAYLESNDQVGKVVVAIS</sequence>
<dbReference type="RefSeq" id="WP_161391624.1">
    <property type="nucleotide sequence ID" value="NZ_JBHSCP010000001.1"/>
</dbReference>
<dbReference type="SUPFAM" id="SSF50129">
    <property type="entry name" value="GroES-like"/>
    <property type="match status" value="1"/>
</dbReference>
<evidence type="ECO:0000256" key="2">
    <source>
        <dbReference type="ARBA" id="ARBA00023002"/>
    </source>
</evidence>
<evidence type="ECO:0000313" key="4">
    <source>
        <dbReference type="EMBL" id="MXO99946.1"/>
    </source>
</evidence>
<dbReference type="AlphaFoldDB" id="A0A6I4TV33"/>
<keyword evidence="2" id="KW-0560">Oxidoreductase</keyword>
<dbReference type="Pfam" id="PF00107">
    <property type="entry name" value="ADH_zinc_N"/>
    <property type="match status" value="1"/>
</dbReference>
<dbReference type="PANTHER" id="PTHR48106:SF5">
    <property type="entry name" value="ZINC-CONTAINING ALCOHOL DEHYDROGENASE"/>
    <property type="match status" value="1"/>
</dbReference>
<proteinExistence type="predicted"/>
<dbReference type="GO" id="GO:0070402">
    <property type="term" value="F:NADPH binding"/>
    <property type="evidence" value="ECO:0007669"/>
    <property type="project" value="TreeGrafter"/>
</dbReference>
<evidence type="ECO:0000313" key="5">
    <source>
        <dbReference type="Proteomes" id="UP000469430"/>
    </source>
</evidence>
<dbReference type="CDD" id="cd08268">
    <property type="entry name" value="MDR2"/>
    <property type="match status" value="1"/>
</dbReference>
<feature type="domain" description="Enoyl reductase (ER)" evidence="3">
    <location>
        <begin position="11"/>
        <end position="327"/>
    </location>
</feature>
<dbReference type="Gene3D" id="3.40.50.720">
    <property type="entry name" value="NAD(P)-binding Rossmann-like Domain"/>
    <property type="match status" value="1"/>
</dbReference>
<dbReference type="InterPro" id="IPR020843">
    <property type="entry name" value="ER"/>
</dbReference>